<accession>A0A381UNN9</accession>
<keyword evidence="1" id="KW-0472">Membrane</keyword>
<protein>
    <submittedName>
        <fullName evidence="2">Uncharacterized protein</fullName>
    </submittedName>
</protein>
<keyword evidence="1" id="KW-0812">Transmembrane</keyword>
<proteinExistence type="predicted"/>
<dbReference type="EMBL" id="UINC01006780">
    <property type="protein sequence ID" value="SVA29594.1"/>
    <property type="molecule type" value="Genomic_DNA"/>
</dbReference>
<name>A0A381UNN9_9ZZZZ</name>
<organism evidence="2">
    <name type="scientific">marine metagenome</name>
    <dbReference type="NCBI Taxonomy" id="408172"/>
    <lineage>
        <taxon>unclassified sequences</taxon>
        <taxon>metagenomes</taxon>
        <taxon>ecological metagenomes</taxon>
    </lineage>
</organism>
<feature type="non-terminal residue" evidence="2">
    <location>
        <position position="67"/>
    </location>
</feature>
<keyword evidence="1" id="KW-1133">Transmembrane helix</keyword>
<evidence type="ECO:0000256" key="1">
    <source>
        <dbReference type="SAM" id="Phobius"/>
    </source>
</evidence>
<sequence length="67" mass="7159">MASQRIYCLLACFTVVGLSITFPVAGYLDGPPPAHTGGFGEDTCHECHWDHELNNPDGTLTLSGIPN</sequence>
<reference evidence="2" key="1">
    <citation type="submission" date="2018-05" db="EMBL/GenBank/DDBJ databases">
        <authorList>
            <person name="Lanie J.A."/>
            <person name="Ng W.-L."/>
            <person name="Kazmierczak K.M."/>
            <person name="Andrzejewski T.M."/>
            <person name="Davidsen T.M."/>
            <person name="Wayne K.J."/>
            <person name="Tettelin H."/>
            <person name="Glass J.I."/>
            <person name="Rusch D."/>
            <person name="Podicherti R."/>
            <person name="Tsui H.-C.T."/>
            <person name="Winkler M.E."/>
        </authorList>
    </citation>
    <scope>NUCLEOTIDE SEQUENCE</scope>
</reference>
<feature type="transmembrane region" description="Helical" evidence="1">
    <location>
        <begin position="7"/>
        <end position="28"/>
    </location>
</feature>
<evidence type="ECO:0000313" key="2">
    <source>
        <dbReference type="EMBL" id="SVA29594.1"/>
    </source>
</evidence>
<gene>
    <name evidence="2" type="ORF">METZ01_LOCUS82448</name>
</gene>
<dbReference type="AlphaFoldDB" id="A0A381UNN9"/>